<evidence type="ECO:0000313" key="3">
    <source>
        <dbReference type="Proteomes" id="UP000244880"/>
    </source>
</evidence>
<comment type="cofactor">
    <cofactor evidence="1">
        <name>Mg(2+)</name>
        <dbReference type="ChEBI" id="CHEBI:18420"/>
    </cofactor>
    <text evidence="1">Binds 2 magnesium ions per subunit.</text>
</comment>
<name>A0A2R8BAR4_9RHOB</name>
<dbReference type="PANTHER" id="PTHR16222:SF17">
    <property type="entry name" value="SELENOPROTEIN J"/>
    <property type="match status" value="1"/>
</dbReference>
<dbReference type="SUPFAM" id="SSF101478">
    <property type="entry name" value="ADP-ribosylglycohydrolase"/>
    <property type="match status" value="1"/>
</dbReference>
<dbReference type="AlphaFoldDB" id="A0A2R8BAR4"/>
<protein>
    <recommendedName>
        <fullName evidence="4">ADP-ribosylglycohydrolase</fullName>
    </recommendedName>
</protein>
<evidence type="ECO:0008006" key="4">
    <source>
        <dbReference type="Google" id="ProtNLM"/>
    </source>
</evidence>
<dbReference type="OrthoDB" id="6193578at2"/>
<dbReference type="Proteomes" id="UP000244880">
    <property type="component" value="Unassembled WGS sequence"/>
</dbReference>
<keyword evidence="1" id="KW-0479">Metal-binding</keyword>
<organism evidence="2 3">
    <name type="scientific">Ascidiaceihabitans donghaensis</name>
    <dbReference type="NCBI Taxonomy" id="1510460"/>
    <lineage>
        <taxon>Bacteria</taxon>
        <taxon>Pseudomonadati</taxon>
        <taxon>Pseudomonadota</taxon>
        <taxon>Alphaproteobacteria</taxon>
        <taxon>Rhodobacterales</taxon>
        <taxon>Paracoccaceae</taxon>
        <taxon>Ascidiaceihabitans</taxon>
    </lineage>
</organism>
<keyword evidence="3" id="KW-1185">Reference proteome</keyword>
<accession>A0A2R8BAR4</accession>
<reference evidence="2 3" key="1">
    <citation type="submission" date="2018-03" db="EMBL/GenBank/DDBJ databases">
        <authorList>
            <person name="Keele B.F."/>
        </authorList>
    </citation>
    <scope>NUCLEOTIDE SEQUENCE [LARGE SCALE GENOMIC DNA]</scope>
    <source>
        <strain evidence="2 3">CECT 8599</strain>
    </source>
</reference>
<dbReference type="Pfam" id="PF03747">
    <property type="entry name" value="ADP_ribosyl_GH"/>
    <property type="match status" value="2"/>
</dbReference>
<dbReference type="EMBL" id="OMOR01000001">
    <property type="protein sequence ID" value="SPH20130.1"/>
    <property type="molecule type" value="Genomic_DNA"/>
</dbReference>
<dbReference type="InterPro" id="IPR050792">
    <property type="entry name" value="ADP-ribosylglycohydrolase"/>
</dbReference>
<dbReference type="PANTHER" id="PTHR16222">
    <property type="entry name" value="ADP-RIBOSYLGLYCOHYDROLASE"/>
    <property type="match status" value="1"/>
</dbReference>
<keyword evidence="1" id="KW-0460">Magnesium</keyword>
<proteinExistence type="predicted"/>
<evidence type="ECO:0000313" key="2">
    <source>
        <dbReference type="EMBL" id="SPH20130.1"/>
    </source>
</evidence>
<dbReference type="InterPro" id="IPR005502">
    <property type="entry name" value="Ribosyl_crysJ1"/>
</dbReference>
<feature type="binding site" evidence="1">
    <location>
        <position position="338"/>
    </location>
    <ligand>
        <name>Mg(2+)</name>
        <dbReference type="ChEBI" id="CHEBI:18420"/>
        <label>1</label>
    </ligand>
</feature>
<dbReference type="GO" id="GO:0046872">
    <property type="term" value="F:metal ion binding"/>
    <property type="evidence" value="ECO:0007669"/>
    <property type="project" value="UniProtKB-KW"/>
</dbReference>
<evidence type="ECO:0000256" key="1">
    <source>
        <dbReference type="PIRSR" id="PIRSR605502-1"/>
    </source>
</evidence>
<dbReference type="Gene3D" id="1.10.4080.10">
    <property type="entry name" value="ADP-ribosylation/Crystallin J1"/>
    <property type="match status" value="2"/>
</dbReference>
<dbReference type="InterPro" id="IPR036705">
    <property type="entry name" value="Ribosyl_crysJ1_sf"/>
</dbReference>
<dbReference type="RefSeq" id="WP_146188185.1">
    <property type="nucleotide sequence ID" value="NZ_OMOR01000001.1"/>
</dbReference>
<gene>
    <name evidence="2" type="ORF">ASD8599_00868</name>
</gene>
<sequence>MLVKERAKNLVLGALVADAATMGTHWIYDQDHIAKLAPSTPEFRAPNAADYQGVPGYFAHEGRKVGDLSQYGEQALVLLRSVAANDGAYDAPHYAAAFRSHFGYGGAFTGYIDHATRETLNNFLRAEDAALAQVKGIAFHGNPKVTVAMIAKALALTRQFSGPVLRTEFEQAVRLTHDDDATVDYGFRVLDEILAMTPVFGAWDVQLPAISKLPGLALCFAQDNGDGVLQDAWSAVRTTNDHPTAQAHGRMVARMMQRAVHGDTVRQLVDAGRAEASPEVDTLLADALGRMDEDANSVTRHFGLACDLDYGVPAAVHNVMTAGSFTAAVRRNIYAGGDNCGRSILVGALCGAVYGVGGDKGIPHAWLEKLTCCDDVEELRVDA</sequence>